<reference evidence="1 2" key="1">
    <citation type="submission" date="2017-01" db="EMBL/GenBank/DDBJ databases">
        <title>Complete Genome Sequence of Vibrio vulnificus FORC_053.</title>
        <authorList>
            <consortium name="Food-borne Pathogen Omics Research Center"/>
            <person name="Chung H.Y."/>
            <person name="Na E.J."/>
            <person name="Song J.S."/>
            <person name="Kim H."/>
            <person name="Lee J.-H."/>
            <person name="Ryu S."/>
            <person name="Choi S.H."/>
        </authorList>
    </citation>
    <scope>NUCLEOTIDE SEQUENCE [LARGE SCALE GENOMIC DNA]</scope>
    <source>
        <strain evidence="1 2">FORC_053</strain>
    </source>
</reference>
<name>A0AAN1PML5_VIBVL</name>
<evidence type="ECO:0000313" key="2">
    <source>
        <dbReference type="Proteomes" id="UP000263418"/>
    </source>
</evidence>
<dbReference type="EMBL" id="CP019290">
    <property type="protein sequence ID" value="AXX59611.1"/>
    <property type="molecule type" value="Genomic_DNA"/>
</dbReference>
<proteinExistence type="predicted"/>
<gene>
    <name evidence="1" type="ORF">FORC53_1272</name>
</gene>
<sequence>MALDVKFSFLVYRLRFLTFGLFLWRGFFGAEKFSAKQAFLCRCCSSSKPAFFANLKAVKKGS</sequence>
<dbReference type="Proteomes" id="UP000263418">
    <property type="component" value="Chromosome 1"/>
</dbReference>
<organism evidence="1 2">
    <name type="scientific">Vibrio vulnificus</name>
    <dbReference type="NCBI Taxonomy" id="672"/>
    <lineage>
        <taxon>Bacteria</taxon>
        <taxon>Pseudomonadati</taxon>
        <taxon>Pseudomonadota</taxon>
        <taxon>Gammaproteobacteria</taxon>
        <taxon>Vibrionales</taxon>
        <taxon>Vibrionaceae</taxon>
        <taxon>Vibrio</taxon>
    </lineage>
</organism>
<accession>A0AAN1PML5</accession>
<protein>
    <submittedName>
        <fullName evidence="1">Uncharacterized protein</fullName>
    </submittedName>
</protein>
<dbReference type="AlphaFoldDB" id="A0AAN1PML5"/>
<evidence type="ECO:0000313" key="1">
    <source>
        <dbReference type="EMBL" id="AXX59611.1"/>
    </source>
</evidence>